<evidence type="ECO:0000259" key="3">
    <source>
        <dbReference type="PROSITE" id="PS50127"/>
    </source>
</evidence>
<dbReference type="OrthoDB" id="7851174at2759"/>
<dbReference type="PROSITE" id="PS00183">
    <property type="entry name" value="UBC_1"/>
    <property type="match status" value="1"/>
</dbReference>
<dbReference type="AlphaFoldDB" id="A0A8J5JUV2"/>
<feature type="domain" description="UBC core" evidence="3">
    <location>
        <begin position="1"/>
        <end position="147"/>
    </location>
</feature>
<dbReference type="EMBL" id="JAHLQT010029499">
    <property type="protein sequence ID" value="KAG7161413.1"/>
    <property type="molecule type" value="Genomic_DNA"/>
</dbReference>
<feature type="active site" description="Glycyl thioester intermediate" evidence="1">
    <location>
        <position position="85"/>
    </location>
</feature>
<proteinExistence type="inferred from homology"/>
<accession>A0A8J5JUV2</accession>
<name>A0A8J5JUV2_HOMAM</name>
<keyword evidence="2" id="KW-0547">Nucleotide-binding</keyword>
<comment type="caution">
    <text evidence="4">The sequence shown here is derived from an EMBL/GenBank/DDBJ whole genome shotgun (WGS) entry which is preliminary data.</text>
</comment>
<keyword evidence="5" id="KW-1185">Reference proteome</keyword>
<keyword evidence="2" id="KW-0067">ATP-binding</keyword>
<dbReference type="Pfam" id="PF00179">
    <property type="entry name" value="UQ_con"/>
    <property type="match status" value="1"/>
</dbReference>
<dbReference type="GO" id="GO:0005524">
    <property type="term" value="F:ATP binding"/>
    <property type="evidence" value="ECO:0007669"/>
    <property type="project" value="UniProtKB-UniRule"/>
</dbReference>
<dbReference type="Proteomes" id="UP000747542">
    <property type="component" value="Unassembled WGS sequence"/>
</dbReference>
<protein>
    <submittedName>
        <fullName evidence="4">Ubiquitin-conjugating enzyme E2 D4-like</fullName>
    </submittedName>
</protein>
<keyword evidence="2" id="KW-0833">Ubl conjugation pathway</keyword>
<evidence type="ECO:0000313" key="5">
    <source>
        <dbReference type="Proteomes" id="UP000747542"/>
    </source>
</evidence>
<evidence type="ECO:0000313" key="4">
    <source>
        <dbReference type="EMBL" id="KAG7161413.1"/>
    </source>
</evidence>
<organism evidence="4 5">
    <name type="scientific">Homarus americanus</name>
    <name type="common">American lobster</name>
    <dbReference type="NCBI Taxonomy" id="6706"/>
    <lineage>
        <taxon>Eukaryota</taxon>
        <taxon>Metazoa</taxon>
        <taxon>Ecdysozoa</taxon>
        <taxon>Arthropoda</taxon>
        <taxon>Crustacea</taxon>
        <taxon>Multicrustacea</taxon>
        <taxon>Malacostraca</taxon>
        <taxon>Eumalacostraca</taxon>
        <taxon>Eucarida</taxon>
        <taxon>Decapoda</taxon>
        <taxon>Pleocyemata</taxon>
        <taxon>Astacidea</taxon>
        <taxon>Nephropoidea</taxon>
        <taxon>Nephropidae</taxon>
        <taxon>Homarus</taxon>
    </lineage>
</organism>
<dbReference type="FunFam" id="3.10.110.10:FF:000002">
    <property type="entry name" value="Ubiquitin-conjugating enzyme E2 D3"/>
    <property type="match status" value="1"/>
</dbReference>
<dbReference type="InterPro" id="IPR000608">
    <property type="entry name" value="UBC"/>
</dbReference>
<dbReference type="PROSITE" id="PS50127">
    <property type="entry name" value="UBC_2"/>
    <property type="match status" value="1"/>
</dbReference>
<evidence type="ECO:0000256" key="2">
    <source>
        <dbReference type="RuleBase" id="RU362109"/>
    </source>
</evidence>
<gene>
    <name evidence="4" type="primary">Ube2d4-L</name>
    <name evidence="4" type="ORF">Hamer_G014052</name>
</gene>
<comment type="similarity">
    <text evidence="2">Belongs to the ubiquitin-conjugating enzyme family.</text>
</comment>
<evidence type="ECO:0000256" key="1">
    <source>
        <dbReference type="PROSITE-ProRule" id="PRU10133"/>
    </source>
</evidence>
<dbReference type="SMART" id="SM00212">
    <property type="entry name" value="UBCc"/>
    <property type="match status" value="1"/>
</dbReference>
<dbReference type="PANTHER" id="PTHR24068">
    <property type="entry name" value="UBIQUITIN-CONJUGATING ENZYME E2"/>
    <property type="match status" value="1"/>
</dbReference>
<sequence length="148" mass="16837">MALKRINKEMRELERDPPGQCSVGPIANDPFHCQATIIGPTGTPFEGGLFDLRIDFPDDYPFRPPKVWFTTKIFHPNISDRGSICLDILSQNWSPTLSISKVLLIICALLTDPNPDDPWRKDIAELYVNDREKYESTAREWTAQFATA</sequence>
<dbReference type="InterPro" id="IPR023313">
    <property type="entry name" value="UBQ-conjugating_AS"/>
</dbReference>
<reference evidence="4" key="1">
    <citation type="journal article" date="2021" name="Sci. Adv.">
        <title>The American lobster genome reveals insights on longevity, neural, and immune adaptations.</title>
        <authorList>
            <person name="Polinski J.M."/>
            <person name="Zimin A.V."/>
            <person name="Clark K.F."/>
            <person name="Kohn A.B."/>
            <person name="Sadowski N."/>
            <person name="Timp W."/>
            <person name="Ptitsyn A."/>
            <person name="Khanna P."/>
            <person name="Romanova D.Y."/>
            <person name="Williams P."/>
            <person name="Greenwood S.J."/>
            <person name="Moroz L.L."/>
            <person name="Walt D.R."/>
            <person name="Bodnar A.G."/>
        </authorList>
    </citation>
    <scope>NUCLEOTIDE SEQUENCE</scope>
    <source>
        <strain evidence="4">GMGI-L3</strain>
    </source>
</reference>